<dbReference type="InterPro" id="IPR000421">
    <property type="entry name" value="FA58C"/>
</dbReference>
<dbReference type="Pfam" id="PF00754">
    <property type="entry name" value="F5_F8_type_C"/>
    <property type="match status" value="1"/>
</dbReference>
<accession>A0A5C4T5N3</accession>
<dbReference type="EMBL" id="VDCQ01000030">
    <property type="protein sequence ID" value="TNJ64373.1"/>
    <property type="molecule type" value="Genomic_DNA"/>
</dbReference>
<organism evidence="3 4">
    <name type="scientific">Paenibacillus hemerocallicola</name>
    <dbReference type="NCBI Taxonomy" id="1172614"/>
    <lineage>
        <taxon>Bacteria</taxon>
        <taxon>Bacillati</taxon>
        <taxon>Bacillota</taxon>
        <taxon>Bacilli</taxon>
        <taxon>Bacillales</taxon>
        <taxon>Paenibacillaceae</taxon>
        <taxon>Paenibacillus</taxon>
    </lineage>
</organism>
<dbReference type="InterPro" id="IPR003961">
    <property type="entry name" value="FN3_dom"/>
</dbReference>
<dbReference type="OrthoDB" id="5480482at2"/>
<proteinExistence type="predicted"/>
<dbReference type="Gene3D" id="2.60.40.10">
    <property type="entry name" value="Immunoglobulins"/>
    <property type="match status" value="1"/>
</dbReference>
<reference evidence="3 4" key="1">
    <citation type="submission" date="2019-05" db="EMBL/GenBank/DDBJ databases">
        <title>We sequenced the genome of Paenibacillus hemerocallicola KCTC 33185 for further insight into its adaptation and study the phylogeny of Paenibacillus.</title>
        <authorList>
            <person name="Narsing Rao M.P."/>
        </authorList>
    </citation>
    <scope>NUCLEOTIDE SEQUENCE [LARGE SCALE GENOMIC DNA]</scope>
    <source>
        <strain evidence="3 4">KCTC 33185</strain>
    </source>
</reference>
<dbReference type="InterPro" id="IPR036116">
    <property type="entry name" value="FN3_sf"/>
</dbReference>
<sequence length="690" mass="80020">MYDQKIFRIVESTGLFCRKSQTLNYFNRRGLDVEPLFFAAYDNTRKVYEEAVVKKKSRYNISNKLCNKEDFATLGILQYDTKFVSFGDAYSTVVSNMERERSVFIFITNAYIPHRGGRSTHSIILEGFDREQGLFAVTDPPAKNPYYYDMDILCAAYDSLPDFKKYITVFDYSSFKLDQESLRNLHSKFHHLFCGMELDLLLFDAFVGFLEGNLETSDQLNEWIEAFSYLHGTRSLFQIYWEKYHSSVAAHNLLEEYIMQMAILRNMLYLVKAKWPQPDKIGSLIERCKKIRQMDLMLYQTIRRYLTDSDSGLYNSSVRPLYIDPPHAFKCTAMTDTSAFLCWEDANAEMRADGYELYQDESLIAVTNRNSHIVGNLMPDTKYNFNLVSKDAFGNCSKPVALSVATREEDVSESRNFALYKPVETSSEREQILLGKYNIVDGDQTTPWVSDEQEFQFVKIDMGELKKVRHVRIHWGSLYARKYKMMCSENGDQWNAVYLSEHGKAGIEDIHNIEFSGRYLKIEMLESAYENKYTIWEIEIFGRRKPPLHYYKAEELDTHLSEGTRRNRVQQRDQAGAQWRAVDVIRFSAVNDCMTYKLNIEKCGNYLVRIGTIRAINQCRFQLYVNGKKQGGEQDMALAQTYFEVLDLGSLVIEEAGIIDFTIEVSGKSESSKDYVLIVDHIVLIPDQTG</sequence>
<comment type="caution">
    <text evidence="3">The sequence shown here is derived from an EMBL/GenBank/DDBJ whole genome shotgun (WGS) entry which is preliminary data.</text>
</comment>
<dbReference type="Gene3D" id="2.60.120.260">
    <property type="entry name" value="Galactose-binding domain-like"/>
    <property type="match status" value="1"/>
</dbReference>
<evidence type="ECO:0000313" key="4">
    <source>
        <dbReference type="Proteomes" id="UP000307943"/>
    </source>
</evidence>
<dbReference type="InterPro" id="IPR013783">
    <property type="entry name" value="Ig-like_fold"/>
</dbReference>
<dbReference type="PROSITE" id="PS50853">
    <property type="entry name" value="FN3"/>
    <property type="match status" value="1"/>
</dbReference>
<dbReference type="SUPFAM" id="SSF49265">
    <property type="entry name" value="Fibronectin type III"/>
    <property type="match status" value="1"/>
</dbReference>
<evidence type="ECO:0000313" key="3">
    <source>
        <dbReference type="EMBL" id="TNJ64373.1"/>
    </source>
</evidence>
<dbReference type="CDD" id="cd00063">
    <property type="entry name" value="FN3"/>
    <property type="match status" value="1"/>
</dbReference>
<protein>
    <recommendedName>
        <fullName evidence="5">F5/8 type C domain-containing protein</fullName>
    </recommendedName>
</protein>
<evidence type="ECO:0000259" key="2">
    <source>
        <dbReference type="PROSITE" id="PS50853"/>
    </source>
</evidence>
<dbReference type="AlphaFoldDB" id="A0A5C4T5N3"/>
<evidence type="ECO:0008006" key="5">
    <source>
        <dbReference type="Google" id="ProtNLM"/>
    </source>
</evidence>
<gene>
    <name evidence="3" type="ORF">FE784_20610</name>
</gene>
<feature type="domain" description="Fibronectin type-III" evidence="2">
    <location>
        <begin position="325"/>
        <end position="410"/>
    </location>
</feature>
<dbReference type="Pfam" id="PF00041">
    <property type="entry name" value="fn3"/>
    <property type="match status" value="1"/>
</dbReference>
<dbReference type="InterPro" id="IPR008979">
    <property type="entry name" value="Galactose-bd-like_sf"/>
</dbReference>
<name>A0A5C4T5N3_9BACL</name>
<keyword evidence="4" id="KW-1185">Reference proteome</keyword>
<dbReference type="Proteomes" id="UP000307943">
    <property type="component" value="Unassembled WGS sequence"/>
</dbReference>
<feature type="domain" description="F5/8 type C" evidence="1">
    <location>
        <begin position="406"/>
        <end position="543"/>
    </location>
</feature>
<evidence type="ECO:0000259" key="1">
    <source>
        <dbReference type="PROSITE" id="PS50022"/>
    </source>
</evidence>
<dbReference type="SUPFAM" id="SSF49785">
    <property type="entry name" value="Galactose-binding domain-like"/>
    <property type="match status" value="1"/>
</dbReference>
<dbReference type="RefSeq" id="WP_139604119.1">
    <property type="nucleotide sequence ID" value="NZ_VDCQ01000030.1"/>
</dbReference>
<dbReference type="PROSITE" id="PS50022">
    <property type="entry name" value="FA58C_3"/>
    <property type="match status" value="1"/>
</dbReference>